<dbReference type="InterPro" id="IPR022635">
    <property type="entry name" value="DNA_polIII_beta_C"/>
</dbReference>
<evidence type="ECO:0000313" key="13">
    <source>
        <dbReference type="Proteomes" id="UP001500908"/>
    </source>
</evidence>
<comment type="similarity">
    <text evidence="2">Belongs to the beta sliding clamp family.</text>
</comment>
<evidence type="ECO:0000256" key="7">
    <source>
        <dbReference type="ARBA" id="ARBA00022932"/>
    </source>
</evidence>
<sequence length="392" mass="41602">MFTTTVGELRGALATAGIAQDRSPHTPTLAGVLLDTRSGALTITGCNYQAAITVALPQADVDTEERVVVDHLALSKLLSAVTKQMPKRTAEAKPVSLTVDDGKALISAAGYTVPSLTLPVEDYPNLPTPAPPTVWVDRRQFTTELARVLVTTSTDHSLPVLTGVWTEVDSHSLTMAATDRYRIARTHLPTTTGTTGPVVTGVLPGQILDKTTRRFTHDTIGIGATQSEPEHGLGSLAWVTLTCGNVALSLHLIDDEFPELLDKFPATFATTVTADRTELATLVERAAAINTAHGHRRLPVRLSVAESSVTVTPDEATLTPHIPAKTTGVGADKAGIQVAFNPNYLSDALETIPGDTVTLHINKPTTPVVITTGAAQHDDPTTYRHLLAPVRL</sequence>
<dbReference type="Pfam" id="PF02767">
    <property type="entry name" value="DNA_pol3_beta_2"/>
    <property type="match status" value="1"/>
</dbReference>
<dbReference type="EMBL" id="BAABDD010000004">
    <property type="protein sequence ID" value="GAA3733457.1"/>
    <property type="molecule type" value="Genomic_DNA"/>
</dbReference>
<dbReference type="PANTHER" id="PTHR30478:SF0">
    <property type="entry name" value="BETA SLIDING CLAMP"/>
    <property type="match status" value="1"/>
</dbReference>
<keyword evidence="8" id="KW-0238">DNA-binding</keyword>
<keyword evidence="4" id="KW-0808">Transferase</keyword>
<dbReference type="Proteomes" id="UP001500908">
    <property type="component" value="Unassembled WGS sequence"/>
</dbReference>
<keyword evidence="3" id="KW-0963">Cytoplasm</keyword>
<evidence type="ECO:0000256" key="1">
    <source>
        <dbReference type="ARBA" id="ARBA00004496"/>
    </source>
</evidence>
<evidence type="ECO:0000259" key="9">
    <source>
        <dbReference type="Pfam" id="PF00712"/>
    </source>
</evidence>
<evidence type="ECO:0000256" key="5">
    <source>
        <dbReference type="ARBA" id="ARBA00022695"/>
    </source>
</evidence>
<dbReference type="InterPro" id="IPR001001">
    <property type="entry name" value="DNA_polIII_beta"/>
</dbReference>
<keyword evidence="7" id="KW-0239">DNA-directed DNA polymerase</keyword>
<name>A0ABP7F981_9ACTN</name>
<keyword evidence="5" id="KW-0548">Nucleotidyltransferase</keyword>
<evidence type="ECO:0000256" key="3">
    <source>
        <dbReference type="ARBA" id="ARBA00022490"/>
    </source>
</evidence>
<dbReference type="PANTHER" id="PTHR30478">
    <property type="entry name" value="DNA POLYMERASE III SUBUNIT BETA"/>
    <property type="match status" value="1"/>
</dbReference>
<dbReference type="CDD" id="cd00140">
    <property type="entry name" value="beta_clamp"/>
    <property type="match status" value="1"/>
</dbReference>
<evidence type="ECO:0000256" key="2">
    <source>
        <dbReference type="ARBA" id="ARBA00010752"/>
    </source>
</evidence>
<dbReference type="Pfam" id="PF02768">
    <property type="entry name" value="DNA_pol3_beta_3"/>
    <property type="match status" value="1"/>
</dbReference>
<accession>A0ABP7F981</accession>
<comment type="subcellular location">
    <subcellularLocation>
        <location evidence="1">Cytoplasm</location>
    </subcellularLocation>
</comment>
<comment type="caution">
    <text evidence="12">The sequence shown here is derived from an EMBL/GenBank/DDBJ whole genome shotgun (WGS) entry which is preliminary data.</text>
</comment>
<dbReference type="SUPFAM" id="SSF55979">
    <property type="entry name" value="DNA clamp"/>
    <property type="match status" value="3"/>
</dbReference>
<evidence type="ECO:0000259" key="10">
    <source>
        <dbReference type="Pfam" id="PF02767"/>
    </source>
</evidence>
<evidence type="ECO:0000256" key="8">
    <source>
        <dbReference type="ARBA" id="ARBA00023125"/>
    </source>
</evidence>
<organism evidence="12 13">
    <name type="scientific">Salinactinospora qingdaonensis</name>
    <dbReference type="NCBI Taxonomy" id="702744"/>
    <lineage>
        <taxon>Bacteria</taxon>
        <taxon>Bacillati</taxon>
        <taxon>Actinomycetota</taxon>
        <taxon>Actinomycetes</taxon>
        <taxon>Streptosporangiales</taxon>
        <taxon>Nocardiopsidaceae</taxon>
        <taxon>Salinactinospora</taxon>
    </lineage>
</organism>
<keyword evidence="6" id="KW-0235">DNA replication</keyword>
<keyword evidence="13" id="KW-1185">Reference proteome</keyword>
<dbReference type="InterPro" id="IPR022637">
    <property type="entry name" value="DNA_polIII_beta_cen"/>
</dbReference>
<dbReference type="InterPro" id="IPR046938">
    <property type="entry name" value="DNA_clamp_sf"/>
</dbReference>
<proteinExistence type="inferred from homology"/>
<evidence type="ECO:0000256" key="6">
    <source>
        <dbReference type="ARBA" id="ARBA00022705"/>
    </source>
</evidence>
<gene>
    <name evidence="12" type="primary">dnaN_2</name>
    <name evidence="12" type="ORF">GCM10022402_12380</name>
</gene>
<evidence type="ECO:0000256" key="4">
    <source>
        <dbReference type="ARBA" id="ARBA00022679"/>
    </source>
</evidence>
<protein>
    <submittedName>
        <fullName evidence="12">DNA polymerase III subunit beta</fullName>
    </submittedName>
</protein>
<feature type="domain" description="DNA polymerase III beta sliding clamp C-terminal" evidence="11">
    <location>
        <begin position="264"/>
        <end position="374"/>
    </location>
</feature>
<feature type="domain" description="DNA polymerase III beta sliding clamp N-terminal" evidence="9">
    <location>
        <begin position="21"/>
        <end position="127"/>
    </location>
</feature>
<evidence type="ECO:0000313" key="12">
    <source>
        <dbReference type="EMBL" id="GAA3733457.1"/>
    </source>
</evidence>
<dbReference type="Gene3D" id="3.10.150.10">
    <property type="entry name" value="DNA Polymerase III, subunit A, domain 2"/>
    <property type="match status" value="3"/>
</dbReference>
<evidence type="ECO:0000259" key="11">
    <source>
        <dbReference type="Pfam" id="PF02768"/>
    </source>
</evidence>
<dbReference type="Pfam" id="PF00712">
    <property type="entry name" value="DNA_pol3_beta"/>
    <property type="match status" value="1"/>
</dbReference>
<dbReference type="InterPro" id="IPR022634">
    <property type="entry name" value="DNA_polIII_beta_N"/>
</dbReference>
<dbReference type="RefSeq" id="WP_344968239.1">
    <property type="nucleotide sequence ID" value="NZ_BAABDD010000004.1"/>
</dbReference>
<dbReference type="SMART" id="SM00480">
    <property type="entry name" value="POL3Bc"/>
    <property type="match status" value="1"/>
</dbReference>
<reference evidence="13" key="1">
    <citation type="journal article" date="2019" name="Int. J. Syst. Evol. Microbiol.">
        <title>The Global Catalogue of Microorganisms (GCM) 10K type strain sequencing project: providing services to taxonomists for standard genome sequencing and annotation.</title>
        <authorList>
            <consortium name="The Broad Institute Genomics Platform"/>
            <consortium name="The Broad Institute Genome Sequencing Center for Infectious Disease"/>
            <person name="Wu L."/>
            <person name="Ma J."/>
        </authorList>
    </citation>
    <scope>NUCLEOTIDE SEQUENCE [LARGE SCALE GENOMIC DNA]</scope>
    <source>
        <strain evidence="13">JCM 17137</strain>
    </source>
</reference>
<feature type="domain" description="DNA polymerase III beta sliding clamp central" evidence="10">
    <location>
        <begin position="139"/>
        <end position="259"/>
    </location>
</feature>